<dbReference type="SUPFAM" id="SSF53649">
    <property type="entry name" value="Alkaline phosphatase-like"/>
    <property type="match status" value="1"/>
</dbReference>
<evidence type="ECO:0000256" key="4">
    <source>
        <dbReference type="ARBA" id="ARBA00022989"/>
    </source>
</evidence>
<feature type="transmembrane region" description="Helical" evidence="6">
    <location>
        <begin position="150"/>
        <end position="171"/>
    </location>
</feature>
<dbReference type="Proteomes" id="UP001595783">
    <property type="component" value="Unassembled WGS sequence"/>
</dbReference>
<reference evidence="9" key="1">
    <citation type="journal article" date="2019" name="Int. J. Syst. Evol. Microbiol.">
        <title>The Global Catalogue of Microorganisms (GCM) 10K type strain sequencing project: providing services to taxonomists for standard genome sequencing and annotation.</title>
        <authorList>
            <consortium name="The Broad Institute Genomics Platform"/>
            <consortium name="The Broad Institute Genome Sequencing Center for Infectious Disease"/>
            <person name="Wu L."/>
            <person name="Ma J."/>
        </authorList>
    </citation>
    <scope>NUCLEOTIDE SEQUENCE [LARGE SCALE GENOMIC DNA]</scope>
    <source>
        <strain evidence="9">CCUG 53816</strain>
    </source>
</reference>
<keyword evidence="5 6" id="KW-0472">Membrane</keyword>
<dbReference type="Pfam" id="PF00884">
    <property type="entry name" value="Sulfatase"/>
    <property type="match status" value="1"/>
</dbReference>
<keyword evidence="4 6" id="KW-1133">Transmembrane helix</keyword>
<dbReference type="Gene3D" id="3.40.720.10">
    <property type="entry name" value="Alkaline Phosphatase, subunit A"/>
    <property type="match status" value="1"/>
</dbReference>
<feature type="domain" description="Sulfatase N-terminal" evidence="7">
    <location>
        <begin position="303"/>
        <end position="597"/>
    </location>
</feature>
<dbReference type="RefSeq" id="WP_104752543.1">
    <property type="nucleotide sequence ID" value="NZ_FZMF01000030.1"/>
</dbReference>
<proteinExistence type="predicted"/>
<evidence type="ECO:0000256" key="5">
    <source>
        <dbReference type="ARBA" id="ARBA00023136"/>
    </source>
</evidence>
<evidence type="ECO:0000256" key="2">
    <source>
        <dbReference type="ARBA" id="ARBA00022475"/>
    </source>
</evidence>
<evidence type="ECO:0000313" key="9">
    <source>
        <dbReference type="Proteomes" id="UP001595783"/>
    </source>
</evidence>
<evidence type="ECO:0000259" key="7">
    <source>
        <dbReference type="Pfam" id="PF00884"/>
    </source>
</evidence>
<feature type="transmembrane region" description="Helical" evidence="6">
    <location>
        <begin position="191"/>
        <end position="208"/>
    </location>
</feature>
<evidence type="ECO:0000256" key="1">
    <source>
        <dbReference type="ARBA" id="ARBA00004651"/>
    </source>
</evidence>
<accession>A0ABV7ZGN2</accession>
<dbReference type="CDD" id="cd16015">
    <property type="entry name" value="LTA_synthase"/>
    <property type="match status" value="1"/>
</dbReference>
<dbReference type="EMBL" id="JBHRZO010000018">
    <property type="protein sequence ID" value="MFC3847692.1"/>
    <property type="molecule type" value="Genomic_DNA"/>
</dbReference>
<keyword evidence="3 6" id="KW-0812">Transmembrane</keyword>
<feature type="transmembrane region" description="Helical" evidence="6">
    <location>
        <begin position="73"/>
        <end position="90"/>
    </location>
</feature>
<dbReference type="InterPro" id="IPR050448">
    <property type="entry name" value="OpgB/LTA_synthase_biosynth"/>
</dbReference>
<dbReference type="GO" id="GO:0016740">
    <property type="term" value="F:transferase activity"/>
    <property type="evidence" value="ECO:0007669"/>
    <property type="project" value="UniProtKB-KW"/>
</dbReference>
<keyword evidence="9" id="KW-1185">Reference proteome</keyword>
<comment type="subcellular location">
    <subcellularLocation>
        <location evidence="1">Cell membrane</location>
        <topology evidence="1">Multi-pass membrane protein</topology>
    </subcellularLocation>
</comment>
<sequence>MAHSRLSLSQQLLCVVLKALFFSLFFTAFFVCLRLGFIAYTGVYKDALNQPLNTLLTPIWQVLGDGIKYDNRVVAIFGLLFLLLGLITPNRLRSRVLFFYIVFSIALCLFLQIANITYYSIYGNVFDANLLDVVTEDPKTLLGMAVTGEYFIGTKILIWFVLSALCVFLYLRVAHLTTRLHDALKTLPFSLYWGVPFFSLALFMLVSINSRLALTGVSLDFVVQPAENVFLRKITPGTFRNLYLVFRGYSKRKKSSFANFSSKPLLEATMAYFNLPKDTRFPLDLRKLLQHQSTNSLEPKITHVFYIVSESLSSWHFDPKFDSIHLVSALKSLDDQKHGFIFPLFLENARRTVKSLDVQITGLFNINDTNFVNMGVKIPSLPTAIGNQMKGLGFHNLFYYGGSGIWNRLDSFTKTQGFDGLIFNTHLLEFARQKLATNPKAYPQPLESNWGVHDNILFDYILQTTPPDRKTFSMVMTLSNHTTRNVNLKAFGVPLEQIQALVDRTPASTNLPDANFLGHVYWYDKILVDFIKKARAKFPNSLFIITGDHFDRSFDYAKDDFYMTKSVPLIVYAPSLEPKRIRCIGAHIDIAPTIVELIAPKGYAYASFGSPLFSNANIPSSCVRDHALGFDVVGAKGVDGVDFVYGGGGAKGLRYVQNHQWIEHPPNLQDLELAKALMEKEKIANGLSWYYLFKGPILKSPLTPHK</sequence>
<evidence type="ECO:0000256" key="3">
    <source>
        <dbReference type="ARBA" id="ARBA00022692"/>
    </source>
</evidence>
<dbReference type="PANTHER" id="PTHR47371">
    <property type="entry name" value="LIPOTEICHOIC ACID SYNTHASE"/>
    <property type="match status" value="1"/>
</dbReference>
<dbReference type="InterPro" id="IPR017850">
    <property type="entry name" value="Alkaline_phosphatase_core_sf"/>
</dbReference>
<dbReference type="EC" id="2.7.8.-" evidence="8"/>
<keyword evidence="8" id="KW-0808">Transferase</keyword>
<feature type="transmembrane region" description="Helical" evidence="6">
    <location>
        <begin position="12"/>
        <end position="40"/>
    </location>
</feature>
<dbReference type="PANTHER" id="PTHR47371:SF3">
    <property type="entry name" value="PHOSPHOGLYCEROL TRANSFERASE I"/>
    <property type="match status" value="1"/>
</dbReference>
<keyword evidence="2" id="KW-1003">Cell membrane</keyword>
<protein>
    <submittedName>
        <fullName evidence="8">LTA synthase family protein</fullName>
        <ecNumber evidence="8">2.7.8.-</ecNumber>
    </submittedName>
</protein>
<organism evidence="8 9">
    <name type="scientific">Helicobacter baculiformis</name>
    <dbReference type="NCBI Taxonomy" id="427351"/>
    <lineage>
        <taxon>Bacteria</taxon>
        <taxon>Pseudomonadati</taxon>
        <taxon>Campylobacterota</taxon>
        <taxon>Epsilonproteobacteria</taxon>
        <taxon>Campylobacterales</taxon>
        <taxon>Helicobacteraceae</taxon>
        <taxon>Helicobacter</taxon>
    </lineage>
</organism>
<name>A0ABV7ZGN2_9HELI</name>
<dbReference type="InterPro" id="IPR000917">
    <property type="entry name" value="Sulfatase_N"/>
</dbReference>
<feature type="transmembrane region" description="Helical" evidence="6">
    <location>
        <begin position="97"/>
        <end position="121"/>
    </location>
</feature>
<gene>
    <name evidence="8" type="ORF">ACFOPX_03975</name>
</gene>
<evidence type="ECO:0000313" key="8">
    <source>
        <dbReference type="EMBL" id="MFC3847692.1"/>
    </source>
</evidence>
<evidence type="ECO:0000256" key="6">
    <source>
        <dbReference type="SAM" id="Phobius"/>
    </source>
</evidence>
<comment type="caution">
    <text evidence="8">The sequence shown here is derived from an EMBL/GenBank/DDBJ whole genome shotgun (WGS) entry which is preliminary data.</text>
</comment>